<gene>
    <name evidence="1" type="ORF">L195_g033794</name>
</gene>
<reference evidence="1 2" key="1">
    <citation type="journal article" date="2014" name="Am. J. Bot.">
        <title>Genome assembly and annotation for red clover (Trifolium pratense; Fabaceae).</title>
        <authorList>
            <person name="Istvanek J."/>
            <person name="Jaros M."/>
            <person name="Krenek A."/>
            <person name="Repkova J."/>
        </authorList>
    </citation>
    <scope>NUCLEOTIDE SEQUENCE [LARGE SCALE GENOMIC DNA]</scope>
    <source>
        <strain evidence="2">cv. Tatra</strain>
        <tissue evidence="1">Young leaves</tissue>
    </source>
</reference>
<proteinExistence type="predicted"/>
<dbReference type="EMBL" id="ASHM01033002">
    <property type="protein sequence ID" value="PNX77823.1"/>
    <property type="molecule type" value="Genomic_DNA"/>
</dbReference>
<dbReference type="Proteomes" id="UP000236291">
    <property type="component" value="Unassembled WGS sequence"/>
</dbReference>
<dbReference type="AlphaFoldDB" id="A0A2K3LH31"/>
<comment type="caution">
    <text evidence="1">The sequence shown here is derived from an EMBL/GenBank/DDBJ whole genome shotgun (WGS) entry which is preliminary data.</text>
</comment>
<protein>
    <submittedName>
        <fullName evidence="1">Uncharacterized protein</fullName>
    </submittedName>
</protein>
<organism evidence="1 2">
    <name type="scientific">Trifolium pratense</name>
    <name type="common">Red clover</name>
    <dbReference type="NCBI Taxonomy" id="57577"/>
    <lineage>
        <taxon>Eukaryota</taxon>
        <taxon>Viridiplantae</taxon>
        <taxon>Streptophyta</taxon>
        <taxon>Embryophyta</taxon>
        <taxon>Tracheophyta</taxon>
        <taxon>Spermatophyta</taxon>
        <taxon>Magnoliopsida</taxon>
        <taxon>eudicotyledons</taxon>
        <taxon>Gunneridae</taxon>
        <taxon>Pentapetalae</taxon>
        <taxon>rosids</taxon>
        <taxon>fabids</taxon>
        <taxon>Fabales</taxon>
        <taxon>Fabaceae</taxon>
        <taxon>Papilionoideae</taxon>
        <taxon>50 kb inversion clade</taxon>
        <taxon>NPAAA clade</taxon>
        <taxon>Hologalegina</taxon>
        <taxon>IRL clade</taxon>
        <taxon>Trifolieae</taxon>
        <taxon>Trifolium</taxon>
    </lineage>
</organism>
<name>A0A2K3LH31_TRIPR</name>
<accession>A0A2K3LH31</accession>
<reference evidence="1 2" key="2">
    <citation type="journal article" date="2017" name="Front. Plant Sci.">
        <title>Gene Classification and Mining of Molecular Markers Useful in Red Clover (Trifolium pratense) Breeding.</title>
        <authorList>
            <person name="Istvanek J."/>
            <person name="Dluhosova J."/>
            <person name="Dluhos P."/>
            <person name="Patkova L."/>
            <person name="Nedelnik J."/>
            <person name="Repkova J."/>
        </authorList>
    </citation>
    <scope>NUCLEOTIDE SEQUENCE [LARGE SCALE GENOMIC DNA]</scope>
    <source>
        <strain evidence="2">cv. Tatra</strain>
        <tissue evidence="1">Young leaves</tissue>
    </source>
</reference>
<evidence type="ECO:0000313" key="2">
    <source>
        <dbReference type="Proteomes" id="UP000236291"/>
    </source>
</evidence>
<evidence type="ECO:0000313" key="1">
    <source>
        <dbReference type="EMBL" id="PNX77823.1"/>
    </source>
</evidence>
<sequence>MVFRVLCGSVLCGNGIGFVEVRIRRFGVILVVSLVWSGGGEARGFGVAVMVLKVLWW</sequence>